<sequence>MAAALAADARGQPLLLDSALRNWVLLPITLVMVLVGVLRNNLMQFLERPPKPAHPAALRQRNVLARAGALRANYLMLPPTSVATRRAFLTRALADGAYLAPDTKAALEREKQRRPDQMPEVKNPLGDPGTMDMMMDQAKRSLVMMVPQTAIMGWINFFFSGFVLIKLPFPLTQGFKVMLQRDVATRDLDVAWVSSLSWYFLNLYGLDAIYRLLLGNQNAADSSRDMAAMGAGATLMMQEQVPGQVDHAKLHAAEKDSLELMGASQKNDCVAWVGDRIEDRVLALYA</sequence>
<dbReference type="GO" id="GO:0072546">
    <property type="term" value="C:EMC complex"/>
    <property type="evidence" value="ECO:0007669"/>
    <property type="project" value="TreeGrafter"/>
</dbReference>
<keyword evidence="11" id="KW-1185">Reference proteome</keyword>
<keyword evidence="6 9" id="KW-0472">Membrane</keyword>
<reference evidence="10" key="1">
    <citation type="submission" date="2023-03" db="EMBL/GenBank/DDBJ databases">
        <title>Mating type loci evolution in Malassezia.</title>
        <authorList>
            <person name="Coelho M.A."/>
        </authorList>
    </citation>
    <scope>NUCLEOTIDE SEQUENCE</scope>
    <source>
        <strain evidence="10">CBS 7876</strain>
    </source>
</reference>
<dbReference type="AlphaFoldDB" id="A0AAF0E156"/>
<dbReference type="InterPro" id="IPR002809">
    <property type="entry name" value="EMC3/TMCO1"/>
</dbReference>
<feature type="region of interest" description="Disordered" evidence="8">
    <location>
        <begin position="108"/>
        <end position="130"/>
    </location>
</feature>
<evidence type="ECO:0000256" key="2">
    <source>
        <dbReference type="ARBA" id="ARBA00005376"/>
    </source>
</evidence>
<evidence type="ECO:0000256" key="5">
    <source>
        <dbReference type="ARBA" id="ARBA00022989"/>
    </source>
</evidence>
<feature type="transmembrane region" description="Helical" evidence="9">
    <location>
        <begin position="20"/>
        <end position="38"/>
    </location>
</feature>
<keyword evidence="4 9" id="KW-0812">Transmembrane</keyword>
<proteinExistence type="inferred from homology"/>
<evidence type="ECO:0000256" key="6">
    <source>
        <dbReference type="ARBA" id="ARBA00023136"/>
    </source>
</evidence>
<dbReference type="SMART" id="SM01415">
    <property type="entry name" value="DUF106"/>
    <property type="match status" value="1"/>
</dbReference>
<dbReference type="PANTHER" id="PTHR13116">
    <property type="entry name" value="ER MEMBRANE PROTEIN COMPLEX SUBUNIT 3"/>
    <property type="match status" value="1"/>
</dbReference>
<accession>A0AAF0E156</accession>
<dbReference type="EMBL" id="CP119939">
    <property type="protein sequence ID" value="WFD03886.1"/>
    <property type="molecule type" value="Genomic_DNA"/>
</dbReference>
<evidence type="ECO:0000256" key="3">
    <source>
        <dbReference type="ARBA" id="ARBA00020822"/>
    </source>
</evidence>
<dbReference type="Proteomes" id="UP001214603">
    <property type="component" value="Chromosome 6"/>
</dbReference>
<feature type="compositionally biased region" description="Basic and acidic residues" evidence="8">
    <location>
        <begin position="108"/>
        <end position="119"/>
    </location>
</feature>
<evidence type="ECO:0000256" key="8">
    <source>
        <dbReference type="SAM" id="MobiDB-lite"/>
    </source>
</evidence>
<name>A0AAF0E156_9BASI</name>
<evidence type="ECO:0000256" key="1">
    <source>
        <dbReference type="ARBA" id="ARBA00004141"/>
    </source>
</evidence>
<evidence type="ECO:0000256" key="4">
    <source>
        <dbReference type="ARBA" id="ARBA00022692"/>
    </source>
</evidence>
<dbReference type="PIRSF" id="PIRSF010045">
    <property type="entry name" value="DUF850_TM_euk"/>
    <property type="match status" value="1"/>
</dbReference>
<comment type="similarity">
    <text evidence="2 7">Belongs to the EMC3 family.</text>
</comment>
<dbReference type="GO" id="GO:0034975">
    <property type="term" value="P:protein folding in endoplasmic reticulum"/>
    <property type="evidence" value="ECO:0007669"/>
    <property type="project" value="TreeGrafter"/>
</dbReference>
<protein>
    <recommendedName>
        <fullName evidence="3 7">ER membrane protein complex subunit 3</fullName>
    </recommendedName>
</protein>
<evidence type="ECO:0000256" key="9">
    <source>
        <dbReference type="SAM" id="Phobius"/>
    </source>
</evidence>
<keyword evidence="5 9" id="KW-1133">Transmembrane helix</keyword>
<organism evidence="10 11">
    <name type="scientific">Malassezia obtusa</name>
    <dbReference type="NCBI Taxonomy" id="76774"/>
    <lineage>
        <taxon>Eukaryota</taxon>
        <taxon>Fungi</taxon>
        <taxon>Dikarya</taxon>
        <taxon>Basidiomycota</taxon>
        <taxon>Ustilaginomycotina</taxon>
        <taxon>Malasseziomycetes</taxon>
        <taxon>Malasseziales</taxon>
        <taxon>Malasseziaceae</taxon>
        <taxon>Malassezia</taxon>
    </lineage>
</organism>
<evidence type="ECO:0000313" key="11">
    <source>
        <dbReference type="Proteomes" id="UP001214603"/>
    </source>
</evidence>
<evidence type="ECO:0000256" key="7">
    <source>
        <dbReference type="PIRNR" id="PIRNR010045"/>
    </source>
</evidence>
<dbReference type="Pfam" id="PF01956">
    <property type="entry name" value="EMC3_TMCO1"/>
    <property type="match status" value="1"/>
</dbReference>
<comment type="subcellular location">
    <subcellularLocation>
        <location evidence="1">Membrane</location>
        <topology evidence="1">Multi-pass membrane protein</topology>
    </subcellularLocation>
</comment>
<comment type="function">
    <text evidence="7">The EMC seems to be required for efficient folding of proteins in the endoplasmic reticulum (ER).</text>
</comment>
<dbReference type="InterPro" id="IPR008568">
    <property type="entry name" value="EMC3"/>
</dbReference>
<gene>
    <name evidence="10" type="ORF">MOBT1_002582</name>
</gene>
<evidence type="ECO:0000313" key="10">
    <source>
        <dbReference type="EMBL" id="WFD03886.1"/>
    </source>
</evidence>
<dbReference type="PANTHER" id="PTHR13116:SF5">
    <property type="entry name" value="ER MEMBRANE PROTEIN COMPLEX SUBUNIT 3"/>
    <property type="match status" value="1"/>
</dbReference>
<feature type="transmembrane region" description="Helical" evidence="9">
    <location>
        <begin position="142"/>
        <end position="165"/>
    </location>
</feature>